<dbReference type="AlphaFoldDB" id="A0A2W5KWB1"/>
<accession>A0A2W5KWB1</accession>
<comment type="caution">
    <text evidence="2">The sequence shown here is derived from an EMBL/GenBank/DDBJ whole genome shotgun (WGS) entry which is preliminary data.</text>
</comment>
<reference evidence="2 3" key="1">
    <citation type="submission" date="2017-08" db="EMBL/GenBank/DDBJ databases">
        <title>Infants hospitalized years apart are colonized by the same room-sourced microbial strains.</title>
        <authorList>
            <person name="Brooks B."/>
            <person name="Olm M.R."/>
            <person name="Firek B.A."/>
            <person name="Baker R."/>
            <person name="Thomas B.C."/>
            <person name="Morowitz M.J."/>
            <person name="Banfield J.F."/>
        </authorList>
    </citation>
    <scope>NUCLEOTIDE SEQUENCE [LARGE SCALE GENOMIC DNA]</scope>
    <source>
        <strain evidence="2">S2_005_003_R2_47</strain>
    </source>
</reference>
<evidence type="ECO:0000256" key="1">
    <source>
        <dbReference type="SAM" id="SignalP"/>
    </source>
</evidence>
<dbReference type="EMBL" id="QFPJ01000032">
    <property type="protein sequence ID" value="PZQ21306.1"/>
    <property type="molecule type" value="Genomic_DNA"/>
</dbReference>
<evidence type="ECO:0000313" key="2">
    <source>
        <dbReference type="EMBL" id="PZQ21306.1"/>
    </source>
</evidence>
<evidence type="ECO:0000313" key="3">
    <source>
        <dbReference type="Proteomes" id="UP000248597"/>
    </source>
</evidence>
<dbReference type="Proteomes" id="UP000248597">
    <property type="component" value="Unassembled WGS sequence"/>
</dbReference>
<name>A0A2W5KWB1_SPHMC</name>
<feature type="chain" id="PRO_5015878690" description="PRC-barrel domain-containing protein" evidence="1">
    <location>
        <begin position="22"/>
        <end position="154"/>
    </location>
</feature>
<gene>
    <name evidence="2" type="ORF">DI569_12380</name>
</gene>
<proteinExistence type="predicted"/>
<keyword evidence="1" id="KW-0732">Signal</keyword>
<protein>
    <recommendedName>
        <fullName evidence="4">PRC-barrel domain-containing protein</fullName>
    </recommendedName>
</protein>
<feature type="signal peptide" evidence="1">
    <location>
        <begin position="1"/>
        <end position="21"/>
    </location>
</feature>
<evidence type="ECO:0008006" key="4">
    <source>
        <dbReference type="Google" id="ProtNLM"/>
    </source>
</evidence>
<organism evidence="2 3">
    <name type="scientific">Sphingopyxis macrogoltabida</name>
    <name type="common">Sphingomonas macrogoltabidus</name>
    <dbReference type="NCBI Taxonomy" id="33050"/>
    <lineage>
        <taxon>Bacteria</taxon>
        <taxon>Pseudomonadati</taxon>
        <taxon>Pseudomonadota</taxon>
        <taxon>Alphaproteobacteria</taxon>
        <taxon>Sphingomonadales</taxon>
        <taxon>Sphingomonadaceae</taxon>
        <taxon>Sphingopyxis</taxon>
    </lineage>
</organism>
<sequence length="154" mass="15222">MRKTMILMAAGTAFLATPALAQLVGGAVDATVGAGANLGQTAGDVTQSVTKPVGEVVDRTDGAVNGTLDNAKLTLATREQVRAGAQVSDAAGNSVGTVQSVDGDQAIVVDGGKLYNVPLSSLYSNAADAAGGLVTKLPKADIEARVAADAEAGR</sequence>